<accession>A0A7W3LXQ7</accession>
<keyword evidence="1" id="KW-0472">Membrane</keyword>
<dbReference type="EMBL" id="JACJIA010000014">
    <property type="protein sequence ID" value="MBA8956211.1"/>
    <property type="molecule type" value="Genomic_DNA"/>
</dbReference>
<dbReference type="Proteomes" id="UP000572680">
    <property type="component" value="Unassembled WGS sequence"/>
</dbReference>
<evidence type="ECO:0000313" key="2">
    <source>
        <dbReference type="EMBL" id="MBA8956211.1"/>
    </source>
</evidence>
<dbReference type="AlphaFoldDB" id="A0A7W3LXQ7"/>
<dbReference type="RefSeq" id="WP_182848144.1">
    <property type="nucleotide sequence ID" value="NZ_BAAALP010000007.1"/>
</dbReference>
<evidence type="ECO:0000313" key="3">
    <source>
        <dbReference type="Proteomes" id="UP000572680"/>
    </source>
</evidence>
<sequence>MAAVTAILAITGPHLADLPGQDNPFRENLTAAGGALYYGSAALVYALPAVVGIFWGAPLVTRELETGTHRLV</sequence>
<keyword evidence="3" id="KW-1185">Reference proteome</keyword>
<comment type="caution">
    <text evidence="2">The sequence shown here is derived from an EMBL/GenBank/DDBJ whole genome shotgun (WGS) entry which is preliminary data.</text>
</comment>
<name>A0A7W3LXQ7_ACTNM</name>
<reference evidence="2 3" key="1">
    <citation type="submission" date="2020-08" db="EMBL/GenBank/DDBJ databases">
        <title>Genomic Encyclopedia of Type Strains, Phase IV (KMG-IV): sequencing the most valuable type-strain genomes for metagenomic binning, comparative biology and taxonomic classification.</title>
        <authorList>
            <person name="Goeker M."/>
        </authorList>
    </citation>
    <scope>NUCLEOTIDE SEQUENCE [LARGE SCALE GENOMIC DNA]</scope>
    <source>
        <strain evidence="2 3">DSM 44197</strain>
    </source>
</reference>
<feature type="transmembrane region" description="Helical" evidence="1">
    <location>
        <begin position="35"/>
        <end position="60"/>
    </location>
</feature>
<keyword evidence="1" id="KW-1133">Transmembrane helix</keyword>
<protein>
    <submittedName>
        <fullName evidence="2">Uncharacterized protein</fullName>
    </submittedName>
</protein>
<organism evidence="2 3">
    <name type="scientific">Actinomadura namibiensis</name>
    <dbReference type="NCBI Taxonomy" id="182080"/>
    <lineage>
        <taxon>Bacteria</taxon>
        <taxon>Bacillati</taxon>
        <taxon>Actinomycetota</taxon>
        <taxon>Actinomycetes</taxon>
        <taxon>Streptosporangiales</taxon>
        <taxon>Thermomonosporaceae</taxon>
        <taxon>Actinomadura</taxon>
    </lineage>
</organism>
<evidence type="ECO:0000256" key="1">
    <source>
        <dbReference type="SAM" id="Phobius"/>
    </source>
</evidence>
<keyword evidence="1" id="KW-0812">Transmembrane</keyword>
<proteinExistence type="predicted"/>
<gene>
    <name evidence="2" type="ORF">HNR61_007893</name>
</gene>